<dbReference type="Gene3D" id="3.30.1360.100">
    <property type="entry name" value="General secretion pathway protein M, EpsM"/>
    <property type="match status" value="1"/>
</dbReference>
<evidence type="ECO:0000313" key="11">
    <source>
        <dbReference type="EMBL" id="MBR0563454.1"/>
    </source>
</evidence>
<evidence type="ECO:0000313" key="13">
    <source>
        <dbReference type="Proteomes" id="UP000675747"/>
    </source>
</evidence>
<feature type="transmembrane region" description="Helical" evidence="10">
    <location>
        <begin position="21"/>
        <end position="39"/>
    </location>
</feature>
<keyword evidence="4" id="KW-1003">Cell membrane</keyword>
<comment type="similarity">
    <text evidence="2">Belongs to the GSP M family.</text>
</comment>
<evidence type="ECO:0000256" key="4">
    <source>
        <dbReference type="ARBA" id="ARBA00022475"/>
    </source>
</evidence>
<gene>
    <name evidence="12" type="ORF">KB893_017495</name>
    <name evidence="11" type="ORF">KB893_13155</name>
</gene>
<evidence type="ECO:0000256" key="2">
    <source>
        <dbReference type="ARBA" id="ARBA00010637"/>
    </source>
</evidence>
<protein>
    <submittedName>
        <fullName evidence="11">Type II secretion system protein M</fullName>
    </submittedName>
</protein>
<dbReference type="Proteomes" id="UP000675747">
    <property type="component" value="Unassembled WGS sequence"/>
</dbReference>
<dbReference type="RefSeq" id="WP_211927362.1">
    <property type="nucleotide sequence ID" value="NZ_JAGQFT020000016.1"/>
</dbReference>
<evidence type="ECO:0000256" key="6">
    <source>
        <dbReference type="ARBA" id="ARBA00022692"/>
    </source>
</evidence>
<keyword evidence="3" id="KW-0813">Transport</keyword>
<evidence type="ECO:0000256" key="9">
    <source>
        <dbReference type="ARBA" id="ARBA00023136"/>
    </source>
</evidence>
<dbReference type="InterPro" id="IPR007690">
    <property type="entry name" value="T2SS_GspM"/>
</dbReference>
<comment type="caution">
    <text evidence="11">The sequence shown here is derived from an EMBL/GenBank/DDBJ whole genome shotgun (WGS) entry which is preliminary data.</text>
</comment>
<dbReference type="InterPro" id="IPR023229">
    <property type="entry name" value="T2SS_M_periplasmic_sf"/>
</dbReference>
<reference evidence="11" key="2">
    <citation type="submission" date="2021-04" db="EMBL/GenBank/DDBJ databases">
        <authorList>
            <person name="Karlyshev A.V."/>
        </authorList>
    </citation>
    <scope>NUCLEOTIDE SEQUENCE</scope>
    <source>
        <strain evidence="11">LMG 29479</strain>
    </source>
</reference>
<evidence type="ECO:0000256" key="3">
    <source>
        <dbReference type="ARBA" id="ARBA00022448"/>
    </source>
</evidence>
<proteinExistence type="inferred from homology"/>
<comment type="subcellular location">
    <subcellularLocation>
        <location evidence="1">Cell inner membrane</location>
        <topology evidence="1">Single-pass membrane protein</topology>
    </subcellularLocation>
</comment>
<keyword evidence="5" id="KW-0997">Cell inner membrane</keyword>
<keyword evidence="7" id="KW-0653">Protein transport</keyword>
<dbReference type="GO" id="GO:0015628">
    <property type="term" value="P:protein secretion by the type II secretion system"/>
    <property type="evidence" value="ECO:0007669"/>
    <property type="project" value="InterPro"/>
</dbReference>
<evidence type="ECO:0000256" key="7">
    <source>
        <dbReference type="ARBA" id="ARBA00022927"/>
    </source>
</evidence>
<sequence length="156" mass="16337">MTLVPERLRAWWDALATRERRMVGAMLVLVALFVLWYGLVAPLRGFAQAADARHERALATWRAAQADAAVVAAAPTGAGADAAQVLAAARDAGLAIAREQADAGVLTVRIEQAAAPAVLAWLDVLQREHGTGPLELAARRDAGALVVDASFPVATP</sequence>
<dbReference type="GO" id="GO:0015627">
    <property type="term" value="C:type II protein secretion system complex"/>
    <property type="evidence" value="ECO:0007669"/>
    <property type="project" value="InterPro"/>
</dbReference>
<evidence type="ECO:0000256" key="8">
    <source>
        <dbReference type="ARBA" id="ARBA00022989"/>
    </source>
</evidence>
<dbReference type="SUPFAM" id="SSF103054">
    <property type="entry name" value="General secretion pathway protein M, EpsM"/>
    <property type="match status" value="1"/>
</dbReference>
<name>A0A8J8AZ77_9GAMM</name>
<evidence type="ECO:0000256" key="5">
    <source>
        <dbReference type="ARBA" id="ARBA00022519"/>
    </source>
</evidence>
<organism evidence="11">
    <name type="scientific">Coralloluteibacterium stylophorae</name>
    <dbReference type="NCBI Taxonomy" id="1776034"/>
    <lineage>
        <taxon>Bacteria</taxon>
        <taxon>Pseudomonadati</taxon>
        <taxon>Pseudomonadota</taxon>
        <taxon>Gammaproteobacteria</taxon>
        <taxon>Lysobacterales</taxon>
        <taxon>Lysobacteraceae</taxon>
        <taxon>Coralloluteibacterium</taxon>
    </lineage>
</organism>
<evidence type="ECO:0000256" key="10">
    <source>
        <dbReference type="SAM" id="Phobius"/>
    </source>
</evidence>
<keyword evidence="13" id="KW-1185">Reference proteome</keyword>
<dbReference type="EMBL" id="JAGQFT020000016">
    <property type="protein sequence ID" value="MBS7458930.1"/>
    <property type="molecule type" value="Genomic_DNA"/>
</dbReference>
<evidence type="ECO:0000256" key="1">
    <source>
        <dbReference type="ARBA" id="ARBA00004377"/>
    </source>
</evidence>
<evidence type="ECO:0000313" key="12">
    <source>
        <dbReference type="EMBL" id="MBS7458930.1"/>
    </source>
</evidence>
<keyword evidence="6 10" id="KW-0812">Transmembrane</keyword>
<dbReference type="Pfam" id="PF04612">
    <property type="entry name" value="T2SSM"/>
    <property type="match status" value="1"/>
</dbReference>
<keyword evidence="8 10" id="KW-1133">Transmembrane helix</keyword>
<dbReference type="GO" id="GO:0005886">
    <property type="term" value="C:plasma membrane"/>
    <property type="evidence" value="ECO:0007669"/>
    <property type="project" value="UniProtKB-SubCell"/>
</dbReference>
<keyword evidence="9 10" id="KW-0472">Membrane</keyword>
<dbReference type="AlphaFoldDB" id="A0A8J8AZ77"/>
<dbReference type="EMBL" id="JAGQFT010000134">
    <property type="protein sequence ID" value="MBR0563454.1"/>
    <property type="molecule type" value="Genomic_DNA"/>
</dbReference>
<accession>A0A8J8AZ77</accession>
<reference evidence="12 13" key="1">
    <citation type="journal article" date="2021" name="Microbiol. Resour. Announc.">
        <title>Draft Genome Sequence of Coralloluteibacterium stylophorae LMG 29479T.</title>
        <authorList>
            <person name="Karlyshev A.V."/>
            <person name="Kudryashova E.B."/>
            <person name="Ariskina E.V."/>
            <person name="Conroy A.P."/>
            <person name="Abidueva E.Y."/>
        </authorList>
    </citation>
    <scope>NUCLEOTIDE SEQUENCE [LARGE SCALE GENOMIC DNA]</scope>
    <source>
        <strain evidence="12 13">LMG 29479</strain>
    </source>
</reference>